<reference evidence="1 2" key="1">
    <citation type="submission" date="2015-06" db="EMBL/GenBank/DDBJ databases">
        <title>Talaromyces atroroseus IBT 11181 draft genome.</title>
        <authorList>
            <person name="Rasmussen K.B."/>
            <person name="Rasmussen S."/>
            <person name="Petersen B."/>
            <person name="Sicheritz-Ponten T."/>
            <person name="Mortensen U.H."/>
            <person name="Thrane U."/>
        </authorList>
    </citation>
    <scope>NUCLEOTIDE SEQUENCE [LARGE SCALE GENOMIC DNA]</scope>
    <source>
        <strain evidence="1 2">IBT 11181</strain>
    </source>
</reference>
<comment type="caution">
    <text evidence="1">The sequence shown here is derived from an EMBL/GenBank/DDBJ whole genome shotgun (WGS) entry which is preliminary data.</text>
</comment>
<protein>
    <submittedName>
        <fullName evidence="1">Uncharacterized protein</fullName>
    </submittedName>
</protein>
<evidence type="ECO:0000313" key="2">
    <source>
        <dbReference type="Proteomes" id="UP000214365"/>
    </source>
</evidence>
<evidence type="ECO:0000313" key="1">
    <source>
        <dbReference type="EMBL" id="OKL58576.1"/>
    </source>
</evidence>
<dbReference type="EMBL" id="LFMY01000009">
    <property type="protein sequence ID" value="OKL58576.1"/>
    <property type="molecule type" value="Genomic_DNA"/>
</dbReference>
<gene>
    <name evidence="1" type="ORF">UA08_06004</name>
</gene>
<organism evidence="1 2">
    <name type="scientific">Talaromyces atroroseus</name>
    <dbReference type="NCBI Taxonomy" id="1441469"/>
    <lineage>
        <taxon>Eukaryota</taxon>
        <taxon>Fungi</taxon>
        <taxon>Dikarya</taxon>
        <taxon>Ascomycota</taxon>
        <taxon>Pezizomycotina</taxon>
        <taxon>Eurotiomycetes</taxon>
        <taxon>Eurotiomycetidae</taxon>
        <taxon>Eurotiales</taxon>
        <taxon>Trichocomaceae</taxon>
        <taxon>Talaromyces</taxon>
        <taxon>Talaromyces sect. Trachyspermi</taxon>
    </lineage>
</organism>
<name>A0A225AUF9_TALAT</name>
<keyword evidence="2" id="KW-1185">Reference proteome</keyword>
<dbReference type="AlphaFoldDB" id="A0A225AUF9"/>
<dbReference type="Proteomes" id="UP000214365">
    <property type="component" value="Unassembled WGS sequence"/>
</dbReference>
<sequence>MDYNGSPTYYAISFILKALPVAHGFVDSKRLLTNLQQAAHMFEQAGAIDAANEVRRDGERIAVLTQTVLSPEAFENPAGDMPLPALFDIPSFFGEMGWDEDFPALDTFAFDLATPRRL</sequence>
<accession>A0A225AUF9</accession>
<dbReference type="OrthoDB" id="4454541at2759"/>
<dbReference type="STRING" id="1441469.A0A225AUF9"/>
<dbReference type="GeneID" id="31005760"/>
<proteinExistence type="predicted"/>
<dbReference type="RefSeq" id="XP_020118697.1">
    <property type="nucleotide sequence ID" value="XM_020268600.1"/>
</dbReference>